<dbReference type="InterPro" id="IPR002169">
    <property type="entry name" value="Peptidase_M9A/M9B"/>
</dbReference>
<dbReference type="AlphaFoldDB" id="A0A1I1IYI3"/>
<dbReference type="EMBL" id="FOLO01000008">
    <property type="protein sequence ID" value="SFC38280.1"/>
    <property type="molecule type" value="Genomic_DNA"/>
</dbReference>
<reference evidence="3 4" key="1">
    <citation type="submission" date="2016-10" db="EMBL/GenBank/DDBJ databases">
        <authorList>
            <person name="de Groot N.N."/>
        </authorList>
    </citation>
    <scope>NUCLEOTIDE SEQUENCE [LARGE SCALE GENOMIC DNA]</scope>
    <source>
        <strain evidence="3 4">DSM 6059</strain>
    </source>
</reference>
<evidence type="ECO:0000313" key="3">
    <source>
        <dbReference type="EMBL" id="SFC38280.1"/>
    </source>
</evidence>
<evidence type="ECO:0000313" key="4">
    <source>
        <dbReference type="Proteomes" id="UP000198862"/>
    </source>
</evidence>
<protein>
    <submittedName>
        <fullName evidence="3">Microbial collagenase</fullName>
    </submittedName>
</protein>
<name>A0A1I1IYI3_9GAMM</name>
<feature type="chain" id="PRO_5011532039" evidence="2">
    <location>
        <begin position="20"/>
        <end position="582"/>
    </location>
</feature>
<dbReference type="GO" id="GO:0005576">
    <property type="term" value="C:extracellular region"/>
    <property type="evidence" value="ECO:0007669"/>
    <property type="project" value="InterPro"/>
</dbReference>
<gene>
    <name evidence="3" type="ORF">SAMN02745724_01564</name>
</gene>
<dbReference type="Gene3D" id="3.40.30.160">
    <property type="entry name" value="Collagenase ColT, N-terminal domain"/>
    <property type="match status" value="1"/>
</dbReference>
<proteinExistence type="predicted"/>
<dbReference type="PRINTS" id="PR00931">
    <property type="entry name" value="MICOLLPTASE"/>
</dbReference>
<dbReference type="GO" id="GO:0006508">
    <property type="term" value="P:proteolysis"/>
    <property type="evidence" value="ECO:0007669"/>
    <property type="project" value="InterPro"/>
</dbReference>
<dbReference type="PROSITE" id="PS51257">
    <property type="entry name" value="PROKAR_LIPOPROTEIN"/>
    <property type="match status" value="1"/>
</dbReference>
<keyword evidence="2" id="KW-0732">Signal</keyword>
<keyword evidence="4" id="KW-1185">Reference proteome</keyword>
<dbReference type="GO" id="GO:0004222">
    <property type="term" value="F:metalloendopeptidase activity"/>
    <property type="evidence" value="ECO:0007669"/>
    <property type="project" value="InterPro"/>
</dbReference>
<dbReference type="Pfam" id="PF01752">
    <property type="entry name" value="Peptidase_M9"/>
    <property type="match status" value="1"/>
</dbReference>
<dbReference type="RefSeq" id="WP_177207980.1">
    <property type="nucleotide sequence ID" value="NZ_FOLO01000008.1"/>
</dbReference>
<evidence type="ECO:0000256" key="1">
    <source>
        <dbReference type="PIRSR" id="PIRSR602169-1"/>
    </source>
</evidence>
<dbReference type="GO" id="GO:0008270">
    <property type="term" value="F:zinc ion binding"/>
    <property type="evidence" value="ECO:0007669"/>
    <property type="project" value="InterPro"/>
</dbReference>
<dbReference type="Gene3D" id="1.10.390.20">
    <property type="match status" value="1"/>
</dbReference>
<dbReference type="STRING" id="1123010.SAMN02745724_01564"/>
<organism evidence="3 4">
    <name type="scientific">Pseudoalteromonas denitrificans DSM 6059</name>
    <dbReference type="NCBI Taxonomy" id="1123010"/>
    <lineage>
        <taxon>Bacteria</taxon>
        <taxon>Pseudomonadati</taxon>
        <taxon>Pseudomonadota</taxon>
        <taxon>Gammaproteobacteria</taxon>
        <taxon>Alteromonadales</taxon>
        <taxon>Pseudoalteromonadaceae</taxon>
        <taxon>Pseudoalteromonas</taxon>
    </lineage>
</organism>
<dbReference type="Proteomes" id="UP000198862">
    <property type="component" value="Unassembled WGS sequence"/>
</dbReference>
<sequence length="582" mass="68108">MINKLITIICALCFALLSACSSPLPVIKNMMPDPDVLHVLNSKNNWNFKLATNKYMNKVTARIHYLSEQKINNQELDALLYYLRGFSYYADIKTIDKINWQQLENALSSLKNSGFLNLNNDKNARLVEHYAVTLYRFYNHNTLSTKIAPHLETLSKLVLLEYESDNFPSQYAHWETLRAMAFLTYEAKKNKTLANAILTTKNWLPSLKSIAQKTGWQREHALWALAYQHKILADNARNKLDNQVWHLLDKTKLTLNEKQFLFSQRYLINSYRGLSECENDFKGKCSFPTIDSALPINHKCSDRLFIRANHMSEKQLQQSCNKLTSQESHFHKILATKNLPTANDHNQSLRVVIFDNYSQYNQYGQMIFDINTDNGGMYIEGTPSDPNNQATFYSYEVFWQGPEFKVWNLNHEYVHYLDGRFSKYGSFGHYPSHLVWWSEGLAELISKKNVNPKAYKEAKETSKDKWPTLQDIFATTYDDGSKRVYQWSYLAIHYLTQVDLKGVQTLSQHLKNDFFKGYTNQLDLLAKKHQTGFIQFLDKQLENHIDEKAKQDIAPKKLYRYLYRDYLMPKTLQISKKHNHIL</sequence>
<feature type="signal peptide" evidence="2">
    <location>
        <begin position="1"/>
        <end position="19"/>
    </location>
</feature>
<evidence type="ECO:0000256" key="2">
    <source>
        <dbReference type="SAM" id="SignalP"/>
    </source>
</evidence>
<accession>A0A1I1IYI3</accession>
<feature type="active site" evidence="1">
    <location>
        <position position="412"/>
    </location>
</feature>